<dbReference type="Proteomes" id="UP001054252">
    <property type="component" value="Unassembled WGS sequence"/>
</dbReference>
<evidence type="ECO:0008006" key="5">
    <source>
        <dbReference type="Google" id="ProtNLM"/>
    </source>
</evidence>
<feature type="transmembrane region" description="Helical" evidence="2">
    <location>
        <begin position="71"/>
        <end position="88"/>
    </location>
</feature>
<gene>
    <name evidence="3" type="ORF">SLEP1_g20731</name>
</gene>
<keyword evidence="2" id="KW-1133">Transmembrane helix</keyword>
<reference evidence="3 4" key="1">
    <citation type="journal article" date="2021" name="Commun. Biol.">
        <title>The genome of Shorea leprosula (Dipterocarpaceae) highlights the ecological relevance of drought in aseasonal tropical rainforests.</title>
        <authorList>
            <person name="Ng K.K.S."/>
            <person name="Kobayashi M.J."/>
            <person name="Fawcett J.A."/>
            <person name="Hatakeyama M."/>
            <person name="Paape T."/>
            <person name="Ng C.H."/>
            <person name="Ang C.C."/>
            <person name="Tnah L.H."/>
            <person name="Lee C.T."/>
            <person name="Nishiyama T."/>
            <person name="Sese J."/>
            <person name="O'Brien M.J."/>
            <person name="Copetti D."/>
            <person name="Mohd Noor M.I."/>
            <person name="Ong R.C."/>
            <person name="Putra M."/>
            <person name="Sireger I.Z."/>
            <person name="Indrioko S."/>
            <person name="Kosugi Y."/>
            <person name="Izuno A."/>
            <person name="Isagi Y."/>
            <person name="Lee S.L."/>
            <person name="Shimizu K.K."/>
        </authorList>
    </citation>
    <scope>NUCLEOTIDE SEQUENCE [LARGE SCALE GENOMIC DNA]</scope>
    <source>
        <strain evidence="3">214</strain>
    </source>
</reference>
<accession>A0AAV5JE65</accession>
<proteinExistence type="predicted"/>
<feature type="region of interest" description="Disordered" evidence="1">
    <location>
        <begin position="1"/>
        <end position="22"/>
    </location>
</feature>
<comment type="caution">
    <text evidence="3">The sequence shown here is derived from an EMBL/GenBank/DDBJ whole genome shotgun (WGS) entry which is preliminary data.</text>
</comment>
<feature type="transmembrane region" description="Helical" evidence="2">
    <location>
        <begin position="39"/>
        <end position="59"/>
    </location>
</feature>
<evidence type="ECO:0000256" key="1">
    <source>
        <dbReference type="SAM" id="MobiDB-lite"/>
    </source>
</evidence>
<sequence>MAISGHLGRRQQQQQLHQRFPGRAPRFPIRFSSSSYRKLRFILISLAFVALLPPFFFHFRLRRFHQVNSSFVVYLSFSIHAILAVRVIRTH</sequence>
<evidence type="ECO:0000256" key="2">
    <source>
        <dbReference type="SAM" id="Phobius"/>
    </source>
</evidence>
<organism evidence="3 4">
    <name type="scientific">Rubroshorea leprosula</name>
    <dbReference type="NCBI Taxonomy" id="152421"/>
    <lineage>
        <taxon>Eukaryota</taxon>
        <taxon>Viridiplantae</taxon>
        <taxon>Streptophyta</taxon>
        <taxon>Embryophyta</taxon>
        <taxon>Tracheophyta</taxon>
        <taxon>Spermatophyta</taxon>
        <taxon>Magnoliopsida</taxon>
        <taxon>eudicotyledons</taxon>
        <taxon>Gunneridae</taxon>
        <taxon>Pentapetalae</taxon>
        <taxon>rosids</taxon>
        <taxon>malvids</taxon>
        <taxon>Malvales</taxon>
        <taxon>Dipterocarpaceae</taxon>
        <taxon>Rubroshorea</taxon>
    </lineage>
</organism>
<name>A0AAV5JE65_9ROSI</name>
<keyword evidence="2" id="KW-0812">Transmembrane</keyword>
<evidence type="ECO:0000313" key="4">
    <source>
        <dbReference type="Proteomes" id="UP001054252"/>
    </source>
</evidence>
<protein>
    <recommendedName>
        <fullName evidence="5">Transmembrane protein</fullName>
    </recommendedName>
</protein>
<evidence type="ECO:0000313" key="3">
    <source>
        <dbReference type="EMBL" id="GKV09191.1"/>
    </source>
</evidence>
<keyword evidence="2" id="KW-0472">Membrane</keyword>
<keyword evidence="4" id="KW-1185">Reference proteome</keyword>
<dbReference type="AlphaFoldDB" id="A0AAV5JE65"/>
<dbReference type="EMBL" id="BPVZ01000030">
    <property type="protein sequence ID" value="GKV09191.1"/>
    <property type="molecule type" value="Genomic_DNA"/>
</dbReference>